<comment type="subcellular location">
    <subcellularLocation>
        <location evidence="1">Cell membrane</location>
    </subcellularLocation>
</comment>
<keyword evidence="4 7" id="KW-0812">Transmembrane</keyword>
<comment type="similarity">
    <text evidence="2">Belongs to the MmpS family.</text>
</comment>
<dbReference type="Proteomes" id="UP000715441">
    <property type="component" value="Unassembled WGS sequence"/>
</dbReference>
<evidence type="ECO:0000256" key="4">
    <source>
        <dbReference type="ARBA" id="ARBA00022692"/>
    </source>
</evidence>
<evidence type="ECO:0000313" key="9">
    <source>
        <dbReference type="Proteomes" id="UP000715441"/>
    </source>
</evidence>
<dbReference type="InterPro" id="IPR008693">
    <property type="entry name" value="MmpS"/>
</dbReference>
<dbReference type="EMBL" id="JAAXLS010000063">
    <property type="protein sequence ID" value="NKQ58673.1"/>
    <property type="molecule type" value="Genomic_DNA"/>
</dbReference>
<evidence type="ECO:0000313" key="8">
    <source>
        <dbReference type="EMBL" id="NKQ58673.1"/>
    </source>
</evidence>
<evidence type="ECO:0008006" key="10">
    <source>
        <dbReference type="Google" id="ProtNLM"/>
    </source>
</evidence>
<evidence type="ECO:0000256" key="3">
    <source>
        <dbReference type="ARBA" id="ARBA00022475"/>
    </source>
</evidence>
<evidence type="ECO:0000256" key="2">
    <source>
        <dbReference type="ARBA" id="ARBA00007531"/>
    </source>
</evidence>
<keyword evidence="9" id="KW-1185">Reference proteome</keyword>
<evidence type="ECO:0000256" key="1">
    <source>
        <dbReference type="ARBA" id="ARBA00004236"/>
    </source>
</evidence>
<keyword evidence="3" id="KW-1003">Cell membrane</keyword>
<dbReference type="RefSeq" id="WP_168522737.1">
    <property type="nucleotide sequence ID" value="NZ_JAAXLS010000063.1"/>
</dbReference>
<reference evidence="8 9" key="1">
    <citation type="submission" date="2020-04" db="EMBL/GenBank/DDBJ databases">
        <title>Novel species.</title>
        <authorList>
            <person name="Teo W.F.A."/>
            <person name="Lipun K."/>
            <person name="Srisuk N."/>
            <person name="Duangmal K."/>
        </authorList>
    </citation>
    <scope>NUCLEOTIDE SEQUENCE [LARGE SCALE GENOMIC DNA]</scope>
    <source>
        <strain evidence="8 9">K13G38</strain>
    </source>
</reference>
<feature type="transmembrane region" description="Helical" evidence="7">
    <location>
        <begin position="20"/>
        <end position="41"/>
    </location>
</feature>
<dbReference type="InterPro" id="IPR038468">
    <property type="entry name" value="MmpS_C"/>
</dbReference>
<protein>
    <recommendedName>
        <fullName evidence="10">MmpS family membrane protein</fullName>
    </recommendedName>
</protein>
<organism evidence="8 9">
    <name type="scientific">Amycolatopsis acididurans</name>
    <dbReference type="NCBI Taxonomy" id="2724524"/>
    <lineage>
        <taxon>Bacteria</taxon>
        <taxon>Bacillati</taxon>
        <taxon>Actinomycetota</taxon>
        <taxon>Actinomycetes</taxon>
        <taxon>Pseudonocardiales</taxon>
        <taxon>Pseudonocardiaceae</taxon>
        <taxon>Amycolatopsis</taxon>
    </lineage>
</organism>
<evidence type="ECO:0000256" key="6">
    <source>
        <dbReference type="ARBA" id="ARBA00023136"/>
    </source>
</evidence>
<proteinExistence type="inferred from homology"/>
<name>A0ABX1JGD6_9PSEU</name>
<evidence type="ECO:0000256" key="5">
    <source>
        <dbReference type="ARBA" id="ARBA00022989"/>
    </source>
</evidence>
<dbReference type="Gene3D" id="2.60.40.2880">
    <property type="entry name" value="MmpS1-5, C-terminal soluble domain"/>
    <property type="match status" value="1"/>
</dbReference>
<dbReference type="Pfam" id="PF05423">
    <property type="entry name" value="Mycobact_memb"/>
    <property type="match status" value="1"/>
</dbReference>
<gene>
    <name evidence="8" type="ORF">HFP15_38100</name>
</gene>
<keyword evidence="6 7" id="KW-0472">Membrane</keyword>
<evidence type="ECO:0000256" key="7">
    <source>
        <dbReference type="SAM" id="Phobius"/>
    </source>
</evidence>
<sequence length="162" mass="15896">MGVVPATDHGSAQRRLGSGALVLIAGLGVVLAVGLVTGLIATNRSSAPAPASLAGTGAPVAPAPAPVVSHAVVYELSGGQAALNITYVGQDAGIAQVAQAGTPWSVALERQVAKDSTQYYSVSAQNAGSGTLNCRIVVDGVTVSEASAAAPQGMVRCSKSMS</sequence>
<keyword evidence="5 7" id="KW-1133">Transmembrane helix</keyword>
<accession>A0ABX1JGD6</accession>
<comment type="caution">
    <text evidence="8">The sequence shown here is derived from an EMBL/GenBank/DDBJ whole genome shotgun (WGS) entry which is preliminary data.</text>
</comment>